<evidence type="ECO:0000313" key="2">
    <source>
        <dbReference type="Proteomes" id="UP000319817"/>
    </source>
</evidence>
<gene>
    <name evidence="1" type="ORF">K239x_55470</name>
</gene>
<name>A0A517P2C1_9BACT</name>
<dbReference type="Gene3D" id="2.20.25.10">
    <property type="match status" value="1"/>
</dbReference>
<protein>
    <recommendedName>
        <fullName evidence="3">Trm112p-like protein</fullName>
    </recommendedName>
</protein>
<sequence>MIDERFLALMQCPIDGTNLANADQVLVSSLNDLIANGQLRDRADQLIREPLEHALINEGGKWAFAIRNRIPSLIADEAIAIPDELRL</sequence>
<proteinExistence type="predicted"/>
<dbReference type="EMBL" id="CP036526">
    <property type="protein sequence ID" value="QDT13527.1"/>
    <property type="molecule type" value="Genomic_DNA"/>
</dbReference>
<keyword evidence="2" id="KW-1185">Reference proteome</keyword>
<accession>A0A517P2C1</accession>
<reference evidence="1 2" key="1">
    <citation type="submission" date="2019-02" db="EMBL/GenBank/DDBJ databases">
        <title>Deep-cultivation of Planctomycetes and their phenomic and genomic characterization uncovers novel biology.</title>
        <authorList>
            <person name="Wiegand S."/>
            <person name="Jogler M."/>
            <person name="Boedeker C."/>
            <person name="Pinto D."/>
            <person name="Vollmers J."/>
            <person name="Rivas-Marin E."/>
            <person name="Kohn T."/>
            <person name="Peeters S.H."/>
            <person name="Heuer A."/>
            <person name="Rast P."/>
            <person name="Oberbeckmann S."/>
            <person name="Bunk B."/>
            <person name="Jeske O."/>
            <person name="Meyerdierks A."/>
            <person name="Storesund J.E."/>
            <person name="Kallscheuer N."/>
            <person name="Luecker S."/>
            <person name="Lage O.M."/>
            <person name="Pohl T."/>
            <person name="Merkel B.J."/>
            <person name="Hornburger P."/>
            <person name="Mueller R.-W."/>
            <person name="Bruemmer F."/>
            <person name="Labrenz M."/>
            <person name="Spormann A.M."/>
            <person name="Op den Camp H."/>
            <person name="Overmann J."/>
            <person name="Amann R."/>
            <person name="Jetten M.S.M."/>
            <person name="Mascher T."/>
            <person name="Medema M.H."/>
            <person name="Devos D.P."/>
            <person name="Kaster A.-K."/>
            <person name="Ovreas L."/>
            <person name="Rohde M."/>
            <person name="Galperin M.Y."/>
            <person name="Jogler C."/>
        </authorList>
    </citation>
    <scope>NUCLEOTIDE SEQUENCE [LARGE SCALE GENOMIC DNA]</scope>
    <source>
        <strain evidence="1 2">K23_9</strain>
    </source>
</reference>
<organism evidence="1 2">
    <name type="scientific">Stieleria marina</name>
    <dbReference type="NCBI Taxonomy" id="1930275"/>
    <lineage>
        <taxon>Bacteria</taxon>
        <taxon>Pseudomonadati</taxon>
        <taxon>Planctomycetota</taxon>
        <taxon>Planctomycetia</taxon>
        <taxon>Pirellulales</taxon>
        <taxon>Pirellulaceae</taxon>
        <taxon>Stieleria</taxon>
    </lineage>
</organism>
<evidence type="ECO:0008006" key="3">
    <source>
        <dbReference type="Google" id="ProtNLM"/>
    </source>
</evidence>
<dbReference type="Proteomes" id="UP000319817">
    <property type="component" value="Chromosome"/>
</dbReference>
<dbReference type="SUPFAM" id="SSF158997">
    <property type="entry name" value="Trm112p-like"/>
    <property type="match status" value="1"/>
</dbReference>
<dbReference type="AlphaFoldDB" id="A0A517P2C1"/>
<evidence type="ECO:0000313" key="1">
    <source>
        <dbReference type="EMBL" id="QDT13527.1"/>
    </source>
</evidence>